<feature type="region of interest" description="Disordered" evidence="1">
    <location>
        <begin position="1"/>
        <end position="71"/>
    </location>
</feature>
<name>A0A2M7XFT9_9BACT</name>
<reference evidence="3" key="1">
    <citation type="submission" date="2017-09" db="EMBL/GenBank/DDBJ databases">
        <title>Depth-based differentiation of microbial function through sediment-hosted aquifers and enrichment of novel symbionts in the deep terrestrial subsurface.</title>
        <authorList>
            <person name="Probst A.J."/>
            <person name="Ladd B."/>
            <person name="Jarett J.K."/>
            <person name="Geller-Mcgrath D.E."/>
            <person name="Sieber C.M.K."/>
            <person name="Emerson J.B."/>
            <person name="Anantharaman K."/>
            <person name="Thomas B.C."/>
            <person name="Malmstrom R."/>
            <person name="Stieglmeier M."/>
            <person name="Klingl A."/>
            <person name="Woyke T."/>
            <person name="Ryan C.M."/>
            <person name="Banfield J.F."/>
        </authorList>
    </citation>
    <scope>NUCLEOTIDE SEQUENCE [LARGE SCALE GENOMIC DNA]</scope>
</reference>
<dbReference type="EMBL" id="PFWS01000056">
    <property type="protein sequence ID" value="PJA46743.1"/>
    <property type="molecule type" value="Genomic_DNA"/>
</dbReference>
<organism evidence="2 3">
    <name type="scientific">Candidatus Uhrbacteria bacterium CG_4_9_14_3_um_filter_36_7</name>
    <dbReference type="NCBI Taxonomy" id="1975033"/>
    <lineage>
        <taxon>Bacteria</taxon>
        <taxon>Candidatus Uhriibacteriota</taxon>
    </lineage>
</organism>
<evidence type="ECO:0000313" key="2">
    <source>
        <dbReference type="EMBL" id="PJA46743.1"/>
    </source>
</evidence>
<dbReference type="Proteomes" id="UP000229749">
    <property type="component" value="Unassembled WGS sequence"/>
</dbReference>
<accession>A0A2M7XFT9</accession>
<proteinExistence type="predicted"/>
<gene>
    <name evidence="2" type="ORF">CO172_03610</name>
</gene>
<feature type="compositionally biased region" description="Basic and acidic residues" evidence="1">
    <location>
        <begin position="37"/>
        <end position="56"/>
    </location>
</feature>
<evidence type="ECO:0000256" key="1">
    <source>
        <dbReference type="SAM" id="MobiDB-lite"/>
    </source>
</evidence>
<evidence type="ECO:0000313" key="3">
    <source>
        <dbReference type="Proteomes" id="UP000229749"/>
    </source>
</evidence>
<dbReference type="AlphaFoldDB" id="A0A2M7XFT9"/>
<sequence>MLREEGGSGIYRVCPDGSGRGSEEPPCELAGGGGDGLFREVSRRSDVDRQGEDSRGDYVPPAGTTYNGLFL</sequence>
<comment type="caution">
    <text evidence="2">The sequence shown here is derived from an EMBL/GenBank/DDBJ whole genome shotgun (WGS) entry which is preliminary data.</text>
</comment>
<protein>
    <submittedName>
        <fullName evidence="2">Uncharacterized protein</fullName>
    </submittedName>
</protein>